<accession>A0ABY3PQM5</accession>
<dbReference type="SMART" id="SM00342">
    <property type="entry name" value="HTH_ARAC"/>
    <property type="match status" value="1"/>
</dbReference>
<keyword evidence="2" id="KW-0238">DNA-binding</keyword>
<name>A0ABY3PQM5_9CYAN</name>
<protein>
    <submittedName>
        <fullName evidence="5">Helix-turn-helix transcriptional regulator</fullName>
    </submittedName>
</protein>
<dbReference type="InterPro" id="IPR050204">
    <property type="entry name" value="AraC_XylS_family_regulators"/>
</dbReference>
<evidence type="ECO:0000256" key="1">
    <source>
        <dbReference type="ARBA" id="ARBA00023015"/>
    </source>
</evidence>
<reference evidence="5 6" key="1">
    <citation type="journal article" date="2021" name="Genome Biol. Evol.">
        <title>Complete Genome Sequencing of a Novel Gloeobacter Species from a Waterfall Cave in Mexico.</title>
        <authorList>
            <person name="Saw J.H."/>
            <person name="Cardona T."/>
            <person name="Montejano G."/>
        </authorList>
    </citation>
    <scope>NUCLEOTIDE SEQUENCE [LARGE SCALE GENOMIC DNA]</scope>
    <source>
        <strain evidence="5">MG652769</strain>
    </source>
</reference>
<keyword evidence="1" id="KW-0805">Transcription regulation</keyword>
<keyword evidence="3" id="KW-0804">Transcription</keyword>
<gene>
    <name evidence="5" type="ORF">ISF26_06980</name>
</gene>
<dbReference type="Gene3D" id="1.10.10.60">
    <property type="entry name" value="Homeodomain-like"/>
    <property type="match status" value="1"/>
</dbReference>
<dbReference type="EMBL" id="CP063845">
    <property type="protein sequence ID" value="UFP95955.1"/>
    <property type="molecule type" value="Genomic_DNA"/>
</dbReference>
<evidence type="ECO:0000256" key="2">
    <source>
        <dbReference type="ARBA" id="ARBA00023125"/>
    </source>
</evidence>
<evidence type="ECO:0000313" key="5">
    <source>
        <dbReference type="EMBL" id="UFP95955.1"/>
    </source>
</evidence>
<dbReference type="InterPro" id="IPR009057">
    <property type="entry name" value="Homeodomain-like_sf"/>
</dbReference>
<evidence type="ECO:0000256" key="3">
    <source>
        <dbReference type="ARBA" id="ARBA00023163"/>
    </source>
</evidence>
<organism evidence="5 6">
    <name type="scientific">Gloeobacter morelensis MG652769</name>
    <dbReference type="NCBI Taxonomy" id="2781736"/>
    <lineage>
        <taxon>Bacteria</taxon>
        <taxon>Bacillati</taxon>
        <taxon>Cyanobacteriota</taxon>
        <taxon>Cyanophyceae</taxon>
        <taxon>Gloeobacterales</taxon>
        <taxon>Gloeobacteraceae</taxon>
        <taxon>Gloeobacter</taxon>
        <taxon>Gloeobacter morelensis</taxon>
    </lineage>
</organism>
<dbReference type="Proteomes" id="UP001054846">
    <property type="component" value="Chromosome"/>
</dbReference>
<dbReference type="RefSeq" id="WP_230843193.1">
    <property type="nucleotide sequence ID" value="NZ_CP063845.1"/>
</dbReference>
<dbReference type="SUPFAM" id="SSF46689">
    <property type="entry name" value="Homeodomain-like"/>
    <property type="match status" value="2"/>
</dbReference>
<dbReference type="PANTHER" id="PTHR46796:SF2">
    <property type="entry name" value="TRANSCRIPTIONAL REGULATORY PROTEIN"/>
    <property type="match status" value="1"/>
</dbReference>
<feature type="domain" description="HTH araC/xylS-type" evidence="4">
    <location>
        <begin position="192"/>
        <end position="290"/>
    </location>
</feature>
<evidence type="ECO:0000313" key="6">
    <source>
        <dbReference type="Proteomes" id="UP001054846"/>
    </source>
</evidence>
<dbReference type="InterPro" id="IPR018060">
    <property type="entry name" value="HTH_AraC"/>
</dbReference>
<dbReference type="PANTHER" id="PTHR46796">
    <property type="entry name" value="HTH-TYPE TRANSCRIPTIONAL ACTIVATOR RHAS-RELATED"/>
    <property type="match status" value="1"/>
</dbReference>
<dbReference type="Pfam" id="PF12833">
    <property type="entry name" value="HTH_18"/>
    <property type="match status" value="1"/>
</dbReference>
<evidence type="ECO:0000259" key="4">
    <source>
        <dbReference type="PROSITE" id="PS01124"/>
    </source>
</evidence>
<keyword evidence="6" id="KW-1185">Reference proteome</keyword>
<proteinExistence type="predicted"/>
<sequence>MAAPIPGEFEYDTKSAPVLTFKRVHGSTGIEVVEALCPAGEYRHGAADAFVLRLVRRGHSPARLELGAGVFDAYTRSGDLLFNPAGTATRFAIESQRQMLIVSLSEALVLPLLNEHGANPGDLVPLLESPLRSGLLASLCLALGEEADNGGLRGATFAEATVTAAVAELLFLAKQPAGTAAPTAPVAYRTIARCLELIEARLAEPLLLSELAQSAGMGRSAFLGAFRAATGQSPHQYILRRRAERAVALLRPGDLPLAEVALLAGFAHQAHMTNVLSRLYGLTPARIRNREGR</sequence>
<dbReference type="PROSITE" id="PS01124">
    <property type="entry name" value="HTH_ARAC_FAMILY_2"/>
    <property type="match status" value="1"/>
</dbReference>